<name>A0A1L8D0L2_9THEO</name>
<dbReference type="OrthoDB" id="9795390at2"/>
<evidence type="ECO:0000256" key="1">
    <source>
        <dbReference type="ARBA" id="ARBA00009670"/>
    </source>
</evidence>
<gene>
    <name evidence="4" type="ORF">ciss_06430</name>
</gene>
<dbReference type="AlphaFoldDB" id="A0A1L8D0L2"/>
<dbReference type="RefSeq" id="WP_075864892.1">
    <property type="nucleotide sequence ID" value="NZ_BDJL01000016.1"/>
</dbReference>
<dbReference type="InterPro" id="IPR011009">
    <property type="entry name" value="Kinase-like_dom_sf"/>
</dbReference>
<protein>
    <recommendedName>
        <fullName evidence="3">ABC1 atypical kinase-like domain-containing protein</fullName>
    </recommendedName>
</protein>
<keyword evidence="5" id="KW-1185">Reference proteome</keyword>
<dbReference type="Gene3D" id="1.10.510.10">
    <property type="entry name" value="Transferase(Phosphotransferase) domain 1"/>
    <property type="match status" value="1"/>
</dbReference>
<evidence type="ECO:0000259" key="3">
    <source>
        <dbReference type="Pfam" id="PF03109"/>
    </source>
</evidence>
<reference evidence="5" key="1">
    <citation type="submission" date="2016-12" db="EMBL/GenBank/DDBJ databases">
        <title>Draft Genome Sequences od Carboxydothermus pertinax and islandicus, Hydrogenogenic Carboxydotrophic Bacteria.</title>
        <authorList>
            <person name="Fukuyama Y."/>
            <person name="Ohmae K."/>
            <person name="Yoneda Y."/>
            <person name="Yoshida T."/>
            <person name="Sako Y."/>
        </authorList>
    </citation>
    <scope>NUCLEOTIDE SEQUENCE [LARGE SCALE GENOMIC DNA]</scope>
    <source>
        <strain evidence="5">SET</strain>
    </source>
</reference>
<keyword evidence="2" id="KW-0812">Transmembrane</keyword>
<dbReference type="PANTHER" id="PTHR10566">
    <property type="entry name" value="CHAPERONE-ACTIVITY OF BC1 COMPLEX CABC1 -RELATED"/>
    <property type="match status" value="1"/>
</dbReference>
<dbReference type="Proteomes" id="UP000187338">
    <property type="component" value="Unassembled WGS sequence"/>
</dbReference>
<evidence type="ECO:0000313" key="4">
    <source>
        <dbReference type="EMBL" id="GAV24710.1"/>
    </source>
</evidence>
<dbReference type="CDD" id="cd05121">
    <property type="entry name" value="ABC1_ADCK3-like"/>
    <property type="match status" value="1"/>
</dbReference>
<comment type="caution">
    <text evidence="4">The sequence shown here is derived from an EMBL/GenBank/DDBJ whole genome shotgun (WGS) entry which is preliminary data.</text>
</comment>
<comment type="similarity">
    <text evidence="1">Belongs to the protein kinase superfamily. ADCK protein kinase family.</text>
</comment>
<dbReference type="InterPro" id="IPR050154">
    <property type="entry name" value="UbiB_kinase"/>
</dbReference>
<feature type="transmembrane region" description="Helical" evidence="2">
    <location>
        <begin position="505"/>
        <end position="521"/>
    </location>
</feature>
<evidence type="ECO:0000313" key="5">
    <source>
        <dbReference type="Proteomes" id="UP000187338"/>
    </source>
</evidence>
<dbReference type="STRING" id="661089.ciss_06430"/>
<dbReference type="EMBL" id="BDJL01000016">
    <property type="protein sequence ID" value="GAV24710.1"/>
    <property type="molecule type" value="Genomic_DNA"/>
</dbReference>
<feature type="domain" description="ABC1 atypical kinase-like" evidence="3">
    <location>
        <begin position="73"/>
        <end position="313"/>
    </location>
</feature>
<dbReference type="SUPFAM" id="SSF56112">
    <property type="entry name" value="Protein kinase-like (PK-like)"/>
    <property type="match status" value="1"/>
</dbReference>
<proteinExistence type="inferred from homology"/>
<sequence>MKESQRLGEILRVLSKYGLTILKNKLQKQVVLTDSQILQLFNDLGPTFIKFGQFLSTRPDLVDERFVTILRNLQDNVPAVSFTECKKFIEETFAANYFANFEEIDPRPLASASIAQVYFGILKSGEKVVLKIKRPHIEETIKTDLEGIKKYLLPQLRALGYISHFDLTKIFNLFEIKLKEELDFLNELQNLHIFHRAIKNYEDLKIPKAFKELSGRNVLVMEYVDGNLLKNFLEQKVYYPTLGEKLIHNFCRLLLWERIFHADPHPGNIIFTKNKKLCYLDLGAVGFVDPKTVEILAELFIYLCEKNLNGIINLIYRLGQYQGKIDEFTFYQEIYKLLELVSEVGKGEVLAGRLILDIIKISIKYGINLPVNLIYIGKAALTLESTAISLGARFNFFEIAKKYSEEALIKNTLKTMVPPDLFLNLYRHLEIKGKLPLLFFSILKKIDEGTFQVIFRHAGLEIFIKALDRTSMRITFGLIISALLIASGLIVAADGRLLQTLGTSTYLLSILAAGYLIYLIFKSGKWR</sequence>
<keyword evidence="2" id="KW-1133">Transmembrane helix</keyword>
<accession>A0A1L8D0L2</accession>
<feature type="transmembrane region" description="Helical" evidence="2">
    <location>
        <begin position="474"/>
        <end position="493"/>
    </location>
</feature>
<evidence type="ECO:0000256" key="2">
    <source>
        <dbReference type="SAM" id="Phobius"/>
    </source>
</evidence>
<dbReference type="InterPro" id="IPR004147">
    <property type="entry name" value="ABC1_dom"/>
</dbReference>
<dbReference type="PANTHER" id="PTHR10566:SF113">
    <property type="entry name" value="PROTEIN ACTIVITY OF BC1 COMPLEX KINASE 7, CHLOROPLASTIC"/>
    <property type="match status" value="1"/>
</dbReference>
<organism evidence="4 5">
    <name type="scientific">Carboxydothermus islandicus</name>
    <dbReference type="NCBI Taxonomy" id="661089"/>
    <lineage>
        <taxon>Bacteria</taxon>
        <taxon>Bacillati</taxon>
        <taxon>Bacillota</taxon>
        <taxon>Clostridia</taxon>
        <taxon>Thermoanaerobacterales</taxon>
        <taxon>Thermoanaerobacteraceae</taxon>
        <taxon>Carboxydothermus</taxon>
    </lineage>
</organism>
<dbReference type="Pfam" id="PF03109">
    <property type="entry name" value="ABC1"/>
    <property type="match status" value="1"/>
</dbReference>
<keyword evidence="2" id="KW-0472">Membrane</keyword>